<sequence length="125" mass="14242">MVPCRQTTAVLPRNSLTSDRSRCHSYLVMASPLSHLGRESLFNKNHFDSAGNQPPYGSRLSNCGMWWHYCRQALRPTHRSLSPRALWHRDPTTQPFGCSHSQQNKKGQNKLKMGSCRGHQTVEPI</sequence>
<feature type="compositionally biased region" description="Polar residues" evidence="1">
    <location>
        <begin position="92"/>
        <end position="106"/>
    </location>
</feature>
<keyword evidence="3" id="KW-1185">Reference proteome</keyword>
<dbReference type="EMBL" id="QXTE01000146">
    <property type="protein sequence ID" value="TFK04079.1"/>
    <property type="molecule type" value="Genomic_DNA"/>
</dbReference>
<dbReference type="Proteomes" id="UP000297703">
    <property type="component" value="Unassembled WGS sequence"/>
</dbReference>
<protein>
    <submittedName>
        <fullName evidence="2">Dendrin</fullName>
    </submittedName>
</protein>
<organism evidence="2 3">
    <name type="scientific">Platysternon megacephalum</name>
    <name type="common">big-headed turtle</name>
    <dbReference type="NCBI Taxonomy" id="55544"/>
    <lineage>
        <taxon>Eukaryota</taxon>
        <taxon>Metazoa</taxon>
        <taxon>Chordata</taxon>
        <taxon>Craniata</taxon>
        <taxon>Vertebrata</taxon>
        <taxon>Euteleostomi</taxon>
        <taxon>Archelosauria</taxon>
        <taxon>Testudinata</taxon>
        <taxon>Testudines</taxon>
        <taxon>Cryptodira</taxon>
        <taxon>Durocryptodira</taxon>
        <taxon>Testudinoidea</taxon>
        <taxon>Platysternidae</taxon>
        <taxon>Platysternon</taxon>
    </lineage>
</organism>
<feature type="region of interest" description="Disordered" evidence="1">
    <location>
        <begin position="92"/>
        <end position="125"/>
    </location>
</feature>
<comment type="caution">
    <text evidence="2">The sequence shown here is derived from an EMBL/GenBank/DDBJ whole genome shotgun (WGS) entry which is preliminary data.</text>
</comment>
<dbReference type="AlphaFoldDB" id="A0A4D9E1L2"/>
<evidence type="ECO:0000313" key="3">
    <source>
        <dbReference type="Proteomes" id="UP000297703"/>
    </source>
</evidence>
<proteinExistence type="predicted"/>
<evidence type="ECO:0000313" key="2">
    <source>
        <dbReference type="EMBL" id="TFK04079.1"/>
    </source>
</evidence>
<evidence type="ECO:0000256" key="1">
    <source>
        <dbReference type="SAM" id="MobiDB-lite"/>
    </source>
</evidence>
<reference evidence="2 3" key="1">
    <citation type="submission" date="2019-04" db="EMBL/GenBank/DDBJ databases">
        <title>Draft genome of the big-headed turtle Platysternon megacephalum.</title>
        <authorList>
            <person name="Gong S."/>
        </authorList>
    </citation>
    <scope>NUCLEOTIDE SEQUENCE [LARGE SCALE GENOMIC DNA]</scope>
    <source>
        <strain evidence="2">DO16091913</strain>
        <tissue evidence="2">Muscle</tissue>
    </source>
</reference>
<accession>A0A4D9E1L2</accession>
<gene>
    <name evidence="2" type="ORF">DR999_PMT13442</name>
</gene>
<name>A0A4D9E1L2_9SAUR</name>
<reference evidence="2 3" key="2">
    <citation type="submission" date="2019-04" db="EMBL/GenBank/DDBJ databases">
        <title>The genome sequence of big-headed turtle.</title>
        <authorList>
            <person name="Gong S."/>
        </authorList>
    </citation>
    <scope>NUCLEOTIDE SEQUENCE [LARGE SCALE GENOMIC DNA]</scope>
    <source>
        <strain evidence="2">DO16091913</strain>
        <tissue evidence="2">Muscle</tissue>
    </source>
</reference>